<accession>A0AAP0MUG5</accession>
<feature type="compositionally biased region" description="Acidic residues" evidence="2">
    <location>
        <begin position="263"/>
        <end position="278"/>
    </location>
</feature>
<evidence type="ECO:0000256" key="1">
    <source>
        <dbReference type="ARBA" id="ARBA00006704"/>
    </source>
</evidence>
<dbReference type="Proteomes" id="UP001428341">
    <property type="component" value="Unassembled WGS sequence"/>
</dbReference>
<evidence type="ECO:0000313" key="5">
    <source>
        <dbReference type="EMBL" id="KAK9222171.1"/>
    </source>
</evidence>
<feature type="compositionally biased region" description="Acidic residues" evidence="2">
    <location>
        <begin position="287"/>
        <end position="298"/>
    </location>
</feature>
<evidence type="ECO:0000313" key="6">
    <source>
        <dbReference type="Proteomes" id="UP001428341"/>
    </source>
</evidence>
<dbReference type="EMBL" id="JBCGBO010000002">
    <property type="protein sequence ID" value="KAK9222171.1"/>
    <property type="molecule type" value="Genomic_DNA"/>
</dbReference>
<comment type="similarity">
    <text evidence="1">Belongs to the ATPase C chain family.</text>
</comment>
<protein>
    <recommendedName>
        <fullName evidence="4">Putative plant transposon protein domain-containing protein</fullName>
    </recommendedName>
</protein>
<feature type="signal peptide" evidence="3">
    <location>
        <begin position="1"/>
        <end position="20"/>
    </location>
</feature>
<feature type="domain" description="Putative plant transposon protein" evidence="4">
    <location>
        <begin position="40"/>
        <end position="145"/>
    </location>
</feature>
<feature type="region of interest" description="Disordered" evidence="2">
    <location>
        <begin position="261"/>
        <end position="346"/>
    </location>
</feature>
<gene>
    <name evidence="5" type="ORF">WN944_010603</name>
</gene>
<reference evidence="5 6" key="1">
    <citation type="submission" date="2024-05" db="EMBL/GenBank/DDBJ databases">
        <title>Haplotype-resolved chromosome-level genome assembly of Huyou (Citrus changshanensis).</title>
        <authorList>
            <person name="Miao C."/>
            <person name="Chen W."/>
            <person name="Wu Y."/>
            <person name="Wang L."/>
            <person name="Zhao S."/>
            <person name="Grierson D."/>
            <person name="Xu C."/>
            <person name="Chen K."/>
        </authorList>
    </citation>
    <scope>NUCLEOTIDE SEQUENCE [LARGE SCALE GENOMIC DNA]</scope>
    <source>
        <strain evidence="5">01-14</strain>
        <tissue evidence="5">Leaf</tissue>
    </source>
</reference>
<feature type="chain" id="PRO_5042952670" description="Putative plant transposon protein domain-containing protein" evidence="3">
    <location>
        <begin position="21"/>
        <end position="346"/>
    </location>
</feature>
<evidence type="ECO:0000259" key="4">
    <source>
        <dbReference type="Pfam" id="PF20167"/>
    </source>
</evidence>
<dbReference type="Pfam" id="PF20167">
    <property type="entry name" value="Transposase_32"/>
    <property type="match status" value="1"/>
</dbReference>
<dbReference type="InterPro" id="IPR038662">
    <property type="entry name" value="ATP_synth_F0_csu_sf"/>
</dbReference>
<dbReference type="AlphaFoldDB" id="A0AAP0MUG5"/>
<evidence type="ECO:0000256" key="2">
    <source>
        <dbReference type="SAM" id="MobiDB-lite"/>
    </source>
</evidence>
<feature type="compositionally biased region" description="Basic residues" evidence="2">
    <location>
        <begin position="327"/>
        <end position="346"/>
    </location>
</feature>
<organism evidence="5 6">
    <name type="scientific">Citrus x changshan-huyou</name>
    <dbReference type="NCBI Taxonomy" id="2935761"/>
    <lineage>
        <taxon>Eukaryota</taxon>
        <taxon>Viridiplantae</taxon>
        <taxon>Streptophyta</taxon>
        <taxon>Embryophyta</taxon>
        <taxon>Tracheophyta</taxon>
        <taxon>Spermatophyta</taxon>
        <taxon>Magnoliopsida</taxon>
        <taxon>eudicotyledons</taxon>
        <taxon>Gunneridae</taxon>
        <taxon>Pentapetalae</taxon>
        <taxon>rosids</taxon>
        <taxon>malvids</taxon>
        <taxon>Sapindales</taxon>
        <taxon>Rutaceae</taxon>
        <taxon>Aurantioideae</taxon>
        <taxon>Citrus</taxon>
    </lineage>
</organism>
<proteinExistence type="inferred from homology"/>
<feature type="compositionally biased region" description="Acidic residues" evidence="2">
    <location>
        <begin position="309"/>
        <end position="320"/>
    </location>
</feature>
<dbReference type="Gene3D" id="1.20.20.10">
    <property type="entry name" value="F1F0 ATP synthase subunit C"/>
    <property type="match status" value="1"/>
</dbReference>
<keyword evidence="6" id="KW-1185">Reference proteome</keyword>
<comment type="caution">
    <text evidence="5">The sequence shown here is derived from an EMBL/GenBank/DDBJ whole genome shotgun (WGS) entry which is preliminary data.</text>
</comment>
<dbReference type="InterPro" id="IPR046796">
    <property type="entry name" value="Transposase_32_dom"/>
</dbReference>
<evidence type="ECO:0000256" key="3">
    <source>
        <dbReference type="SAM" id="SignalP"/>
    </source>
</evidence>
<keyword evidence="3" id="KW-0732">Signal</keyword>
<name>A0AAP0MUG5_9ROSI</name>
<sequence>MNPMISAASVIAAGLAVGLASIGAGVGQGIAQSLYNAAAKHGWLEFCNHPQDPVLPLVKEFYANLVSPGQYNIWVRNSLVPLDSRVINPFYNLPSEVNCDYAKLLDKLTPQRWNKIFTTLTVKGASWANEEGCVINRIDLTPIAKDCAMKNHKATTLLFPSLITSICVVSGVHLDAKDEHVKNDGALTARTIERITGEVAGAPSEPVVVTGARRVIGLEQRIQALSTSITQCAEAQRRENNKFWSYLQYLENHLHQFTAPAEVSEEANETDEPEEEAAAEPQAGAETDADDQSDQPEEEGVKSATDSSPTEEELEKELEEPPTKTSSKSRKKKNKIKIHGKASLHQ</sequence>